<keyword evidence="4" id="KW-0443">Lipid metabolism</keyword>
<keyword evidence="2" id="KW-0378">Hydrolase</keyword>
<evidence type="ECO:0000313" key="8">
    <source>
        <dbReference type="EMBL" id="CAG7563682.1"/>
    </source>
</evidence>
<evidence type="ECO:0000259" key="6">
    <source>
        <dbReference type="PROSITE" id="PS50008"/>
    </source>
</evidence>
<dbReference type="PROSITE" id="PS50008">
    <property type="entry name" value="PIPLC_Y_DOMAIN"/>
    <property type="match status" value="1"/>
</dbReference>
<organism evidence="8 9">
    <name type="scientific">Fusarium equiseti</name>
    <name type="common">Fusarium scirpi</name>
    <dbReference type="NCBI Taxonomy" id="61235"/>
    <lineage>
        <taxon>Eukaryota</taxon>
        <taxon>Fungi</taxon>
        <taxon>Dikarya</taxon>
        <taxon>Ascomycota</taxon>
        <taxon>Pezizomycotina</taxon>
        <taxon>Sordariomycetes</taxon>
        <taxon>Hypocreomycetidae</taxon>
        <taxon>Hypocreales</taxon>
        <taxon>Nectriaceae</taxon>
        <taxon>Fusarium</taxon>
        <taxon>Fusarium incarnatum-equiseti species complex</taxon>
    </lineage>
</organism>
<proteinExistence type="predicted"/>
<reference evidence="8" key="1">
    <citation type="submission" date="2021-05" db="EMBL/GenBank/DDBJ databases">
        <authorList>
            <person name="Khan N."/>
        </authorList>
    </citation>
    <scope>NUCLEOTIDE SEQUENCE</scope>
</reference>
<keyword evidence="5" id="KW-0812">Transmembrane</keyword>
<dbReference type="GO" id="GO:0051209">
    <property type="term" value="P:release of sequestered calcium ion into cytosol"/>
    <property type="evidence" value="ECO:0007669"/>
    <property type="project" value="TreeGrafter"/>
</dbReference>
<dbReference type="GO" id="GO:0048015">
    <property type="term" value="P:phosphatidylinositol-mediated signaling"/>
    <property type="evidence" value="ECO:0007669"/>
    <property type="project" value="TreeGrafter"/>
</dbReference>
<feature type="transmembrane region" description="Helical" evidence="5">
    <location>
        <begin position="719"/>
        <end position="739"/>
    </location>
</feature>
<name>A0A8J2IUI9_FUSEQ</name>
<evidence type="ECO:0000256" key="3">
    <source>
        <dbReference type="ARBA" id="ARBA00022963"/>
    </source>
</evidence>
<dbReference type="Pfam" id="PF00388">
    <property type="entry name" value="PI-PLC-X"/>
    <property type="match status" value="1"/>
</dbReference>
<dbReference type="InterPro" id="IPR000909">
    <property type="entry name" value="PLipase_C_PInositol-sp_X_dom"/>
</dbReference>
<dbReference type="InterPro" id="IPR001192">
    <property type="entry name" value="PI-PLC_fam"/>
</dbReference>
<dbReference type="Pfam" id="PF00387">
    <property type="entry name" value="PI-PLC-Y"/>
    <property type="match status" value="1"/>
</dbReference>
<evidence type="ECO:0000259" key="7">
    <source>
        <dbReference type="PROSITE" id="PS51186"/>
    </source>
</evidence>
<dbReference type="InterPro" id="IPR000182">
    <property type="entry name" value="GNAT_dom"/>
</dbReference>
<dbReference type="SMART" id="SM00148">
    <property type="entry name" value="PLCXc"/>
    <property type="match status" value="1"/>
</dbReference>
<feature type="transmembrane region" description="Helical" evidence="5">
    <location>
        <begin position="543"/>
        <end position="563"/>
    </location>
</feature>
<evidence type="ECO:0000256" key="5">
    <source>
        <dbReference type="SAM" id="Phobius"/>
    </source>
</evidence>
<feature type="transmembrane region" description="Helical" evidence="5">
    <location>
        <begin position="589"/>
        <end position="610"/>
    </location>
</feature>
<dbReference type="PROSITE" id="PS51186">
    <property type="entry name" value="GNAT"/>
    <property type="match status" value="1"/>
</dbReference>
<feature type="domain" description="PI-PLC Y-box" evidence="6">
    <location>
        <begin position="1143"/>
        <end position="1224"/>
    </location>
</feature>
<dbReference type="GO" id="GO:0016747">
    <property type="term" value="F:acyltransferase activity, transferring groups other than amino-acyl groups"/>
    <property type="evidence" value="ECO:0007669"/>
    <property type="project" value="InterPro"/>
</dbReference>
<dbReference type="Pfam" id="PF00583">
    <property type="entry name" value="Acetyltransf_1"/>
    <property type="match status" value="1"/>
</dbReference>
<dbReference type="SMART" id="SM00149">
    <property type="entry name" value="PLCYc"/>
    <property type="match status" value="1"/>
</dbReference>
<dbReference type="PANTHER" id="PTHR10336:SF36">
    <property type="entry name" value="1-PHOSPHATIDYLINOSITOL 4,5-BISPHOSPHATE PHOSPHODIESTERASE BETA-4"/>
    <property type="match status" value="1"/>
</dbReference>
<accession>A0A8J2IUI9</accession>
<dbReference type="PROSITE" id="PS50007">
    <property type="entry name" value="PIPLC_X_DOMAIN"/>
    <property type="match status" value="1"/>
</dbReference>
<sequence length="1353" mass="150030">MSKQFRYSFSRISKTHSVDESAVQYRDLRLRALKASPGSFASTYEIESTFTFDTWKDRILQEDRENLVCIAMSTDPSTSGQAEWVGQVTLRGPASKREFTLPETSGQPPIGEDDEEEKWQLLSLSILPEHQGQGLGQGLCQEALKYLHERRQKPRILVRLMTKADNTATIRLYRRLGFELVRTCTLIEGLVANGDGNLLPEDITDPKYTTRTGRILGIVPIISPLASLVIPGQSAKSSRRQTVKIHCWLPNLISHIRHGRIAMKLSRVIHCMLLTAGCRAAYVQFQDCSESHDSSSLIPESFHASVERGRDTFHWKFDLIAGLTKRNSCEADLSDIVPRFAVVDYGNHTPLISGEIVNKTCFTSRFLGSRSKFTIATSFNRSTLLDTYKMTFELRNSDNTTLSCVRAVLTPAVPKAIRLLGLWLPIITFTLACLAACWPVRQSTKTTTKNSLVARAIDVLAYVQFIFFSGALSLQYPGFFQPLVGLCGWSTLMLPTGVVERGSPYAQSGVEDGIYEHNGTVTGAPGLELLTQMTGSPTKSRSWTNTFVLSLIVFLFLYISSYITHRLRHGQVSPGSGFANLRSQFKSQYWAVVRLFLSCFMLPLSAWATYQFVDGSIYGYESSAMALIALILLSAGFYWSWSQDPEMASLVIQGPGSVGRNGNKGHKYCALVVFFLMMLRGCILGGLQTYNSTQVGLLLACEALHLMSMAHWAGFSHFISFPGILSMTRIALFSLHIGFLPGVTDHSGRMLVAYIILCGHLVVLVCVFSIPTAFDLIKLAFSRNPCVISDVENDRSAIAAGASTSGDNNELVKYPLSHTSRSSRTVLDMITSRETKLFDRKNTRISPELYSLFMRNVQGEEELSHVCEVSGEFTDSSSTLVGSTQSDLEIQPATDISPDALAAHLLSDNNTAIQNKATSHDLDRPVNEYFISTSHNTYLLGRQVATRSKLNGYVEALSRGCRSVEVDCWDGQRGQPIVKHGYSLTKSINFRDVINTIKEHAFVASDLPLWLSLEVHCNKPQRDVMARVMIEVFGECLVTEPIPGYSKTLPSPNQLRGKILLKVKMPQGVNPQDNDQHDYDGVNLGLEQSADQAKSEWGVQVGPVIPQSEQNGSPEDLLQSLAIYGAGKRLPTPDAIDTHRNFIYSISETNFRKRINKEQTLRLTDTPHMVRVYPDPSRVNSSNFDPLECWKHGVQMAALNYQTDDFQMKLNDAMFAGSLGYILKAQPEPKRIRIAIDVLVAKGLQGLGGESPLYVELELLLPDMPGQKVRTTAVPAHGADIVFDQNLDISMGTKYPHLAFLRWSVRRSSGSRPGSFHSGIAKVSNLKKGYRMLPLGGLDQNGHILCKISVNGL</sequence>
<dbReference type="PANTHER" id="PTHR10336">
    <property type="entry name" value="PHOSPHOINOSITIDE-SPECIFIC PHOSPHOLIPASE C FAMILY PROTEIN"/>
    <property type="match status" value="1"/>
</dbReference>
<dbReference type="CDD" id="cd04301">
    <property type="entry name" value="NAT_SF"/>
    <property type="match status" value="1"/>
</dbReference>
<evidence type="ECO:0000256" key="2">
    <source>
        <dbReference type="ARBA" id="ARBA00022801"/>
    </source>
</evidence>
<dbReference type="Proteomes" id="UP000693738">
    <property type="component" value="Unassembled WGS sequence"/>
</dbReference>
<dbReference type="EMBL" id="CAJSTJ010000160">
    <property type="protein sequence ID" value="CAG7563682.1"/>
    <property type="molecule type" value="Genomic_DNA"/>
</dbReference>
<evidence type="ECO:0000313" key="9">
    <source>
        <dbReference type="Proteomes" id="UP000693738"/>
    </source>
</evidence>
<gene>
    <name evidence="8" type="ORF">FEQUK3_LOCUS9371</name>
</gene>
<feature type="transmembrane region" description="Helical" evidence="5">
    <location>
        <begin position="420"/>
        <end position="440"/>
    </location>
</feature>
<keyword evidence="5" id="KW-0472">Membrane</keyword>
<feature type="transmembrane region" description="Helical" evidence="5">
    <location>
        <begin position="622"/>
        <end position="641"/>
    </location>
</feature>
<feature type="transmembrane region" description="Helical" evidence="5">
    <location>
        <begin position="665"/>
        <end position="683"/>
    </location>
</feature>
<dbReference type="InterPro" id="IPR001711">
    <property type="entry name" value="PLipase_C_Pinositol-sp_Y"/>
</dbReference>
<feature type="domain" description="N-acetyltransferase" evidence="7">
    <location>
        <begin position="23"/>
        <end position="206"/>
    </location>
</feature>
<protein>
    <recommendedName>
        <fullName evidence="1">phosphoinositide phospholipase C</fullName>
        <ecNumber evidence="1">3.1.4.11</ecNumber>
    </recommendedName>
</protein>
<dbReference type="GO" id="GO:0016042">
    <property type="term" value="P:lipid catabolic process"/>
    <property type="evidence" value="ECO:0007669"/>
    <property type="project" value="UniProtKB-KW"/>
</dbReference>
<keyword evidence="3" id="KW-0442">Lipid degradation</keyword>
<dbReference type="GO" id="GO:0004435">
    <property type="term" value="F:phosphatidylinositol-4,5-bisphosphate phospholipase C activity"/>
    <property type="evidence" value="ECO:0007669"/>
    <property type="project" value="UniProtKB-EC"/>
</dbReference>
<feature type="transmembrane region" description="Helical" evidence="5">
    <location>
        <begin position="452"/>
        <end position="473"/>
    </location>
</feature>
<feature type="transmembrane region" description="Helical" evidence="5">
    <location>
        <begin position="751"/>
        <end position="774"/>
    </location>
</feature>
<evidence type="ECO:0000256" key="1">
    <source>
        <dbReference type="ARBA" id="ARBA00012368"/>
    </source>
</evidence>
<evidence type="ECO:0000256" key="4">
    <source>
        <dbReference type="ARBA" id="ARBA00023098"/>
    </source>
</evidence>
<dbReference type="CDD" id="cd08598">
    <property type="entry name" value="PI-PLC1c_yeast"/>
    <property type="match status" value="1"/>
</dbReference>
<dbReference type="EC" id="3.1.4.11" evidence="1"/>
<comment type="caution">
    <text evidence="8">The sequence shown here is derived from an EMBL/GenBank/DDBJ whole genome shotgun (WGS) entry which is preliminary data.</text>
</comment>
<keyword evidence="5" id="KW-1133">Transmembrane helix</keyword>